<accession>A0A0A3HUU2</accession>
<evidence type="ECO:0000256" key="5">
    <source>
        <dbReference type="ARBA" id="ARBA00029447"/>
    </source>
</evidence>
<dbReference type="GO" id="GO:0006935">
    <property type="term" value="P:chemotaxis"/>
    <property type="evidence" value="ECO:0007669"/>
    <property type="project" value="InterPro"/>
</dbReference>
<evidence type="ECO:0000256" key="1">
    <source>
        <dbReference type="ARBA" id="ARBA00004236"/>
    </source>
</evidence>
<keyword evidence="2" id="KW-1003">Cell membrane</keyword>
<dbReference type="Gene3D" id="6.10.340.10">
    <property type="match status" value="1"/>
</dbReference>
<dbReference type="OrthoDB" id="358716at2"/>
<dbReference type="PANTHER" id="PTHR32089:SF112">
    <property type="entry name" value="LYSOZYME-LIKE PROTEIN-RELATED"/>
    <property type="match status" value="1"/>
</dbReference>
<dbReference type="SMART" id="SM00304">
    <property type="entry name" value="HAMP"/>
    <property type="match status" value="1"/>
</dbReference>
<dbReference type="InterPro" id="IPR004090">
    <property type="entry name" value="Chemotax_Me-accpt_rcpt"/>
</dbReference>
<evidence type="ECO:0000256" key="6">
    <source>
        <dbReference type="PROSITE-ProRule" id="PRU00284"/>
    </source>
</evidence>
<dbReference type="GO" id="GO:0007165">
    <property type="term" value="P:signal transduction"/>
    <property type="evidence" value="ECO:0007669"/>
    <property type="project" value="UniProtKB-KW"/>
</dbReference>
<keyword evidence="8" id="KW-1133">Transmembrane helix</keyword>
<evidence type="ECO:0000313" key="12">
    <source>
        <dbReference type="Proteomes" id="UP000030416"/>
    </source>
</evidence>
<dbReference type="Gene3D" id="1.10.287.950">
    <property type="entry name" value="Methyl-accepting chemotaxis protein"/>
    <property type="match status" value="1"/>
</dbReference>
<evidence type="ECO:0000256" key="4">
    <source>
        <dbReference type="ARBA" id="ARBA00023224"/>
    </source>
</evidence>
<dbReference type="CDD" id="cd11386">
    <property type="entry name" value="MCP_signal"/>
    <property type="match status" value="1"/>
</dbReference>
<dbReference type="SMART" id="SM00283">
    <property type="entry name" value="MA"/>
    <property type="match status" value="1"/>
</dbReference>
<keyword evidence="7" id="KW-0175">Coiled coil</keyword>
<dbReference type="AlphaFoldDB" id="A0A0A3HUU2"/>
<evidence type="ECO:0000256" key="8">
    <source>
        <dbReference type="SAM" id="Phobius"/>
    </source>
</evidence>
<evidence type="ECO:0000259" key="9">
    <source>
        <dbReference type="PROSITE" id="PS50111"/>
    </source>
</evidence>
<dbReference type="InterPro" id="IPR004089">
    <property type="entry name" value="MCPsignal_dom"/>
</dbReference>
<feature type="domain" description="HAMP" evidence="10">
    <location>
        <begin position="159"/>
        <end position="211"/>
    </location>
</feature>
<protein>
    <recommendedName>
        <fullName evidence="13">Chemotaxis protein</fullName>
    </recommendedName>
</protein>
<sequence length="517" mass="57954">MKLSRYIKVKDRLIMLMIVCIISNVILAVFSIDYLRKMENNSVLMYEQRLLAMNAFTDFDLAIDQGDFDRANEIHSSLGAYQFDSKMELYIKNLKSTLSQENIAETLAISEETQAYIVQRAKDQIEAYKEDISFGYFLLIAVSLVMIAVVVYFAVGGTRAVNIPTRELKKLLISAGQGNFTKSATYDSKDELGEVMRSYNQMAAEVRELLKTVQKSASSVDDSNLRLQNASEKTTEAAIHISNDATDLTRSTERSAEQLMMNTAAIQEIFTGIEYIAEKVQLIDQSMKKTENEANEGVQFVLEHKEKMNEIELAVKKTNDKMLDLANNTKEIGQVIQIINSIAEQTTLLALNAAIEAARAGEYGKGFSVVASEVRKLADQSVQSTKVIENIIQQIQNDSTMSIEYMVQAIQSVHVGFETTIQSATRFEQIVSSVNGIGPQIEEVSTTINQIKQNTKDVADNSTELSHLFDHNADRIKQVSSSTVEQLSSTQEMHEEIQKITRNIQSLSHAIRRFTVK</sequence>
<dbReference type="Pfam" id="PF00015">
    <property type="entry name" value="MCPsignal"/>
    <property type="match status" value="1"/>
</dbReference>
<proteinExistence type="inferred from homology"/>
<dbReference type="PROSITE" id="PS50885">
    <property type="entry name" value="HAMP"/>
    <property type="match status" value="1"/>
</dbReference>
<comment type="subcellular location">
    <subcellularLocation>
        <location evidence="1">Cell membrane</location>
    </subcellularLocation>
</comment>
<dbReference type="Proteomes" id="UP000030416">
    <property type="component" value="Unassembled WGS sequence"/>
</dbReference>
<evidence type="ECO:0000259" key="10">
    <source>
        <dbReference type="PROSITE" id="PS50885"/>
    </source>
</evidence>
<evidence type="ECO:0008006" key="13">
    <source>
        <dbReference type="Google" id="ProtNLM"/>
    </source>
</evidence>
<feature type="transmembrane region" description="Helical" evidence="8">
    <location>
        <begin position="12"/>
        <end position="35"/>
    </location>
</feature>
<name>A0A0A3HUU2_9BACL</name>
<feature type="coiled-coil region" evidence="7">
    <location>
        <begin position="301"/>
        <end position="328"/>
    </location>
</feature>
<dbReference type="PROSITE" id="PS50111">
    <property type="entry name" value="CHEMOTAXIS_TRANSDUC_2"/>
    <property type="match status" value="1"/>
</dbReference>
<dbReference type="CDD" id="cd06225">
    <property type="entry name" value="HAMP"/>
    <property type="match status" value="1"/>
</dbReference>
<gene>
    <name evidence="11" type="ORF">CD29_17170</name>
</gene>
<dbReference type="eggNOG" id="COG0840">
    <property type="taxonomic scope" value="Bacteria"/>
</dbReference>
<evidence type="ECO:0000256" key="2">
    <source>
        <dbReference type="ARBA" id="ARBA00022475"/>
    </source>
</evidence>
<keyword evidence="3 8" id="KW-0472">Membrane</keyword>
<dbReference type="PANTHER" id="PTHR32089">
    <property type="entry name" value="METHYL-ACCEPTING CHEMOTAXIS PROTEIN MCPB"/>
    <property type="match status" value="1"/>
</dbReference>
<feature type="domain" description="Methyl-accepting transducer" evidence="9">
    <location>
        <begin position="230"/>
        <end position="466"/>
    </location>
</feature>
<dbReference type="RefSeq" id="WP_036189336.1">
    <property type="nucleotide sequence ID" value="NZ_AVDA01000027.1"/>
</dbReference>
<dbReference type="InterPro" id="IPR003660">
    <property type="entry name" value="HAMP_dom"/>
</dbReference>
<dbReference type="PRINTS" id="PR00260">
    <property type="entry name" value="CHEMTRNSDUCR"/>
</dbReference>
<dbReference type="GO" id="GO:0004888">
    <property type="term" value="F:transmembrane signaling receptor activity"/>
    <property type="evidence" value="ECO:0007669"/>
    <property type="project" value="InterPro"/>
</dbReference>
<dbReference type="EMBL" id="JPVN01000027">
    <property type="protein sequence ID" value="KGR76214.1"/>
    <property type="molecule type" value="Genomic_DNA"/>
</dbReference>
<keyword evidence="12" id="KW-1185">Reference proteome</keyword>
<dbReference type="STRING" id="1384049.CD29_17170"/>
<organism evidence="11 12">
    <name type="scientific">Ureibacillus manganicus DSM 26584</name>
    <dbReference type="NCBI Taxonomy" id="1384049"/>
    <lineage>
        <taxon>Bacteria</taxon>
        <taxon>Bacillati</taxon>
        <taxon>Bacillota</taxon>
        <taxon>Bacilli</taxon>
        <taxon>Bacillales</taxon>
        <taxon>Caryophanaceae</taxon>
        <taxon>Ureibacillus</taxon>
    </lineage>
</organism>
<dbReference type="Pfam" id="PF00672">
    <property type="entry name" value="HAMP"/>
    <property type="match status" value="1"/>
</dbReference>
<dbReference type="GO" id="GO:0005886">
    <property type="term" value="C:plasma membrane"/>
    <property type="evidence" value="ECO:0007669"/>
    <property type="project" value="UniProtKB-SubCell"/>
</dbReference>
<evidence type="ECO:0000313" key="11">
    <source>
        <dbReference type="EMBL" id="KGR76214.1"/>
    </source>
</evidence>
<keyword evidence="8" id="KW-0812">Transmembrane</keyword>
<reference evidence="11 12" key="1">
    <citation type="submission" date="2014-02" db="EMBL/GenBank/DDBJ databases">
        <title>Draft genome sequence of Lysinibacillus manganicus DSM 26584T.</title>
        <authorList>
            <person name="Zhang F."/>
            <person name="Wang G."/>
            <person name="Zhang L."/>
        </authorList>
    </citation>
    <scope>NUCLEOTIDE SEQUENCE [LARGE SCALE GENOMIC DNA]</scope>
    <source>
        <strain evidence="11 12">DSM 26584</strain>
    </source>
</reference>
<evidence type="ECO:0000256" key="7">
    <source>
        <dbReference type="SAM" id="Coils"/>
    </source>
</evidence>
<dbReference type="SUPFAM" id="SSF58104">
    <property type="entry name" value="Methyl-accepting chemotaxis protein (MCP) signaling domain"/>
    <property type="match status" value="1"/>
</dbReference>
<feature type="transmembrane region" description="Helical" evidence="8">
    <location>
        <begin position="134"/>
        <end position="155"/>
    </location>
</feature>
<comment type="caution">
    <text evidence="11">The sequence shown here is derived from an EMBL/GenBank/DDBJ whole genome shotgun (WGS) entry which is preliminary data.</text>
</comment>
<keyword evidence="4 6" id="KW-0807">Transducer</keyword>
<comment type="similarity">
    <text evidence="5">Belongs to the methyl-accepting chemotaxis (MCP) protein family.</text>
</comment>
<evidence type="ECO:0000256" key="3">
    <source>
        <dbReference type="ARBA" id="ARBA00023136"/>
    </source>
</evidence>